<proteinExistence type="predicted"/>
<dbReference type="Proteomes" id="UP000058660">
    <property type="component" value="Chromosome"/>
</dbReference>
<gene>
    <name evidence="2" type="ORF">TO73_0899</name>
</gene>
<dbReference type="InterPro" id="IPR051161">
    <property type="entry name" value="Mannose-6P_isomerase_type2"/>
</dbReference>
<organism evidence="2 3">
    <name type="scientific">Thermus aquaticus (strain ATCC BAA-2747 / Y51MC23)</name>
    <dbReference type="NCBI Taxonomy" id="498848"/>
    <lineage>
        <taxon>Bacteria</taxon>
        <taxon>Thermotogati</taxon>
        <taxon>Deinococcota</taxon>
        <taxon>Deinococci</taxon>
        <taxon>Thermales</taxon>
        <taxon>Thermaceae</taxon>
        <taxon>Thermus</taxon>
    </lineage>
</organism>
<dbReference type="InterPro" id="IPR005835">
    <property type="entry name" value="NTP_transferase_dom"/>
</dbReference>
<dbReference type="EMBL" id="CP010822">
    <property type="protein sequence ID" value="ALJ90747.1"/>
    <property type="molecule type" value="Genomic_DNA"/>
</dbReference>
<dbReference type="Gene3D" id="3.90.550.10">
    <property type="entry name" value="Spore Coat Polysaccharide Biosynthesis Protein SpsA, Chain A"/>
    <property type="match status" value="1"/>
</dbReference>
<protein>
    <submittedName>
        <fullName evidence="2">Mannose-1-phosphate guanylyltransferase (GDP)</fullName>
        <ecNumber evidence="2">2.7.7.22</ecNumber>
    </submittedName>
</protein>
<keyword evidence="3" id="KW-1185">Reference proteome</keyword>
<dbReference type="PANTHER" id="PTHR46390">
    <property type="entry name" value="MANNOSE-1-PHOSPHATE GUANYLYLTRANSFERASE"/>
    <property type="match status" value="1"/>
</dbReference>
<name>A0ABN4IIC5_THEA5</name>
<dbReference type="SUPFAM" id="SSF53448">
    <property type="entry name" value="Nucleotide-diphospho-sugar transferases"/>
    <property type="match status" value="1"/>
</dbReference>
<keyword evidence="2" id="KW-0808">Transferase</keyword>
<dbReference type="GO" id="GO:0008928">
    <property type="term" value="F:mannose-1-phosphate guanylyltransferase (GDP) activity"/>
    <property type="evidence" value="ECO:0007669"/>
    <property type="project" value="UniProtKB-EC"/>
</dbReference>
<dbReference type="PANTHER" id="PTHR46390:SF1">
    <property type="entry name" value="MANNOSE-1-PHOSPHATE GUANYLYLTRANSFERASE"/>
    <property type="match status" value="1"/>
</dbReference>
<dbReference type="Pfam" id="PF00483">
    <property type="entry name" value="NTP_transferase"/>
    <property type="match status" value="1"/>
</dbReference>
<evidence type="ECO:0000313" key="2">
    <source>
        <dbReference type="EMBL" id="ALJ90747.1"/>
    </source>
</evidence>
<keyword evidence="2" id="KW-0548">Nucleotidyltransferase</keyword>
<dbReference type="InterPro" id="IPR029044">
    <property type="entry name" value="Nucleotide-diphossugar_trans"/>
</dbReference>
<accession>A0ABN4IIC5</accession>
<reference evidence="3" key="1">
    <citation type="journal article" date="2015" name="PLoS ONE">
        <title>Complete Genome Sequence of Thermus aquaticus Y51MC23.</title>
        <authorList>
            <person name="Brumm P.J."/>
            <person name="Monsma S."/>
            <person name="Keough B."/>
            <person name="Jasinovica S."/>
            <person name="Ferguson E."/>
            <person name="Schoenfeld T."/>
            <person name="Lodes M."/>
            <person name="Mead D.A."/>
        </authorList>
    </citation>
    <scope>NUCLEOTIDE SEQUENCE [LARGE SCALE GENOMIC DNA]</scope>
    <source>
        <strain evidence="3">BAA-2747 / Y51MC23</strain>
    </source>
</reference>
<evidence type="ECO:0000259" key="1">
    <source>
        <dbReference type="Pfam" id="PF00483"/>
    </source>
</evidence>
<evidence type="ECO:0000313" key="3">
    <source>
        <dbReference type="Proteomes" id="UP000058660"/>
    </source>
</evidence>
<dbReference type="EC" id="2.7.7.22" evidence="2"/>
<feature type="domain" description="Nucleotidyl transferase" evidence="1">
    <location>
        <begin position="8"/>
        <end position="53"/>
    </location>
</feature>
<sequence length="69" mass="7507">MTMVPSYAVILAGGKGERFWPLSTPERPKPFLKLFGQRSLLQAMGEGLLGVGSRILWVKHGGWNGPRGA</sequence>